<evidence type="ECO:0000313" key="1">
    <source>
        <dbReference type="EMBL" id="MBC5754715.1"/>
    </source>
</evidence>
<reference evidence="1 2" key="1">
    <citation type="submission" date="2020-08" db="EMBL/GenBank/DDBJ databases">
        <title>Genome public.</title>
        <authorList>
            <person name="Liu C."/>
            <person name="Sun Q."/>
        </authorList>
    </citation>
    <scope>NUCLEOTIDE SEQUENCE [LARGE SCALE GENOMIC DNA]</scope>
    <source>
        <strain evidence="1 2">BX0805</strain>
    </source>
</reference>
<comment type="caution">
    <text evidence="1">The sequence shown here is derived from an EMBL/GenBank/DDBJ whole genome shotgun (WGS) entry which is preliminary data.</text>
</comment>
<organism evidence="1 2">
    <name type="scientific">Roseburia yibonii</name>
    <dbReference type="NCBI Taxonomy" id="2763063"/>
    <lineage>
        <taxon>Bacteria</taxon>
        <taxon>Bacillati</taxon>
        <taxon>Bacillota</taxon>
        <taxon>Clostridia</taxon>
        <taxon>Lachnospirales</taxon>
        <taxon>Lachnospiraceae</taxon>
        <taxon>Roseburia</taxon>
    </lineage>
</organism>
<gene>
    <name evidence="1" type="ORF">H8Z76_11980</name>
</gene>
<keyword evidence="2" id="KW-1185">Reference proteome</keyword>
<dbReference type="EMBL" id="JACOQH010000010">
    <property type="protein sequence ID" value="MBC5754715.1"/>
    <property type="molecule type" value="Genomic_DNA"/>
</dbReference>
<protein>
    <submittedName>
        <fullName evidence="1">Uncharacterized protein</fullName>
    </submittedName>
</protein>
<proteinExistence type="predicted"/>
<dbReference type="Proteomes" id="UP000621540">
    <property type="component" value="Unassembled WGS sequence"/>
</dbReference>
<sequence length="70" mass="8294">MADYNERENLFMELQSIENRGIMIFFEGDPCDSATAAERMTVNEDEVYMRDYVFEKGVLKELRFDKVKSK</sequence>
<evidence type="ECO:0000313" key="2">
    <source>
        <dbReference type="Proteomes" id="UP000621540"/>
    </source>
</evidence>
<dbReference type="RefSeq" id="WP_022516692.1">
    <property type="nucleotide sequence ID" value="NZ_JACOQH010000010.1"/>
</dbReference>
<name>A0ABR7ICQ0_9FIRM</name>
<accession>A0ABR7ICQ0</accession>